<dbReference type="STRING" id="1346286.SAMN05444362_11534"/>
<feature type="domain" description="PBP" evidence="2">
    <location>
        <begin position="26"/>
        <end position="287"/>
    </location>
</feature>
<organism evidence="3 4">
    <name type="scientific">Dysgonomonas macrotermitis</name>
    <dbReference type="NCBI Taxonomy" id="1346286"/>
    <lineage>
        <taxon>Bacteria</taxon>
        <taxon>Pseudomonadati</taxon>
        <taxon>Bacteroidota</taxon>
        <taxon>Bacteroidia</taxon>
        <taxon>Bacteroidales</taxon>
        <taxon>Dysgonomonadaceae</taxon>
        <taxon>Dysgonomonas</taxon>
    </lineage>
</organism>
<keyword evidence="4" id="KW-1185">Reference proteome</keyword>
<dbReference type="AlphaFoldDB" id="A0A1M5GZS6"/>
<keyword evidence="1" id="KW-0732">Signal</keyword>
<dbReference type="Proteomes" id="UP000184480">
    <property type="component" value="Unassembled WGS sequence"/>
</dbReference>
<dbReference type="PROSITE" id="PS51257">
    <property type="entry name" value="PROKAR_LIPOPROTEIN"/>
    <property type="match status" value="1"/>
</dbReference>
<dbReference type="Gene3D" id="3.40.190.10">
    <property type="entry name" value="Periplasmic binding protein-like II"/>
    <property type="match status" value="2"/>
</dbReference>
<proteinExistence type="predicted"/>
<name>A0A1M5GZS6_9BACT</name>
<dbReference type="SUPFAM" id="SSF53850">
    <property type="entry name" value="Periplasmic binding protein-like II"/>
    <property type="match status" value="1"/>
</dbReference>
<sequence>MRKVGLFCIILSLTIFSACNQRIKVTRTDTPTSGIAEIASDDCFSPIVQEEIDVFEALNKDASIIPTFASEVDVFNLLLKDSLRLIVAARDLTDAEKQGLLNRKLQPRTQKIAVDGIALIINKENTDSLISMSQIKKIMTGEIDSWKQINEQSKYDQIAVVFDNPNSSTVRFIKDSINRGEPLAERLKAQENNKAVLDYVSRTPNAIGVIGVNWVSNPTDTTNLSFTDRVRVMSVSKSDPATRQSSFQPYAAYLALGEYPLRRDVFVITSDLRGTLPAGFVGFLVGDRGQRIILKAGLIPATRPMRLITIQDEF</sequence>
<dbReference type="InterPro" id="IPR050811">
    <property type="entry name" value="Phosphate_ABC_transporter"/>
</dbReference>
<dbReference type="PANTHER" id="PTHR30570:SF1">
    <property type="entry name" value="PHOSPHATE-BINDING PROTEIN PSTS"/>
    <property type="match status" value="1"/>
</dbReference>
<evidence type="ECO:0000259" key="2">
    <source>
        <dbReference type="Pfam" id="PF12849"/>
    </source>
</evidence>
<protein>
    <submittedName>
        <fullName evidence="3">Phosphate ABC transporter substrate-binding protein, PhoT family</fullName>
    </submittedName>
</protein>
<dbReference type="RefSeq" id="WP_062183294.1">
    <property type="nucleotide sequence ID" value="NZ_BBXL01000020.1"/>
</dbReference>
<dbReference type="InterPro" id="IPR024370">
    <property type="entry name" value="PBP_domain"/>
</dbReference>
<accession>A0A1M5GZS6</accession>
<evidence type="ECO:0000256" key="1">
    <source>
        <dbReference type="ARBA" id="ARBA00022729"/>
    </source>
</evidence>
<dbReference type="OrthoDB" id="1450880at2"/>
<dbReference type="Pfam" id="PF12849">
    <property type="entry name" value="PBP_like_2"/>
    <property type="match status" value="1"/>
</dbReference>
<reference evidence="4" key="1">
    <citation type="submission" date="2016-11" db="EMBL/GenBank/DDBJ databases">
        <authorList>
            <person name="Varghese N."/>
            <person name="Submissions S."/>
        </authorList>
    </citation>
    <scope>NUCLEOTIDE SEQUENCE [LARGE SCALE GENOMIC DNA]</scope>
    <source>
        <strain evidence="4">DSM 27370</strain>
    </source>
</reference>
<evidence type="ECO:0000313" key="4">
    <source>
        <dbReference type="Proteomes" id="UP000184480"/>
    </source>
</evidence>
<dbReference type="PANTHER" id="PTHR30570">
    <property type="entry name" value="PERIPLASMIC PHOSPHATE BINDING COMPONENT OF PHOSPHATE ABC TRANSPORTER"/>
    <property type="match status" value="1"/>
</dbReference>
<evidence type="ECO:0000313" key="3">
    <source>
        <dbReference type="EMBL" id="SHG09155.1"/>
    </source>
</evidence>
<dbReference type="EMBL" id="FQUC01000015">
    <property type="protein sequence ID" value="SHG09155.1"/>
    <property type="molecule type" value="Genomic_DNA"/>
</dbReference>
<gene>
    <name evidence="3" type="ORF">SAMN05444362_11534</name>
</gene>